<keyword evidence="1" id="KW-0472">Membrane</keyword>
<feature type="transmembrane region" description="Helical" evidence="1">
    <location>
        <begin position="163"/>
        <end position="184"/>
    </location>
</feature>
<evidence type="ECO:0000256" key="1">
    <source>
        <dbReference type="SAM" id="Phobius"/>
    </source>
</evidence>
<proteinExistence type="predicted"/>
<accession>A0ABD3QJF8</accession>
<feature type="transmembrane region" description="Helical" evidence="1">
    <location>
        <begin position="132"/>
        <end position="151"/>
    </location>
</feature>
<protein>
    <submittedName>
        <fullName evidence="2">Uncharacterized protein</fullName>
    </submittedName>
</protein>
<keyword evidence="3" id="KW-1185">Reference proteome</keyword>
<sequence length="185" mass="20549">MVSGRAKYMAMRCFAAAVAIGLSATMAFTPPRRNIISSFGQCKKCTDIRPNRAAVNCAMKQERENDDDDELDELSPPSIAFTRNSILFGDDPPTQKRNGPLVIWQQTKSLLPKFVTGAWENGKGDRDPLEHLYNLVFVRIPVVLMGMVYVNNLIHGHPLLMNFGGGTVFEIPAIIVLGIIYVILR</sequence>
<keyword evidence="1" id="KW-0812">Transmembrane</keyword>
<dbReference type="Proteomes" id="UP001516023">
    <property type="component" value="Unassembled WGS sequence"/>
</dbReference>
<dbReference type="AlphaFoldDB" id="A0ABD3QJF8"/>
<evidence type="ECO:0000313" key="3">
    <source>
        <dbReference type="Proteomes" id="UP001516023"/>
    </source>
</evidence>
<dbReference type="EMBL" id="JABMIG020000033">
    <property type="protein sequence ID" value="KAL3800314.1"/>
    <property type="molecule type" value="Genomic_DNA"/>
</dbReference>
<gene>
    <name evidence="2" type="ORF">HJC23_003610</name>
</gene>
<organism evidence="2 3">
    <name type="scientific">Cyclotella cryptica</name>
    <dbReference type="NCBI Taxonomy" id="29204"/>
    <lineage>
        <taxon>Eukaryota</taxon>
        <taxon>Sar</taxon>
        <taxon>Stramenopiles</taxon>
        <taxon>Ochrophyta</taxon>
        <taxon>Bacillariophyta</taxon>
        <taxon>Coscinodiscophyceae</taxon>
        <taxon>Thalassiosirophycidae</taxon>
        <taxon>Stephanodiscales</taxon>
        <taxon>Stephanodiscaceae</taxon>
        <taxon>Cyclotella</taxon>
    </lineage>
</organism>
<reference evidence="2 3" key="1">
    <citation type="journal article" date="2020" name="G3 (Bethesda)">
        <title>Improved Reference Genome for Cyclotella cryptica CCMP332, a Model for Cell Wall Morphogenesis, Salinity Adaptation, and Lipid Production in Diatoms (Bacillariophyta).</title>
        <authorList>
            <person name="Roberts W.R."/>
            <person name="Downey K.M."/>
            <person name="Ruck E.C."/>
            <person name="Traller J.C."/>
            <person name="Alverson A.J."/>
        </authorList>
    </citation>
    <scope>NUCLEOTIDE SEQUENCE [LARGE SCALE GENOMIC DNA]</scope>
    <source>
        <strain evidence="2 3">CCMP332</strain>
    </source>
</reference>
<comment type="caution">
    <text evidence="2">The sequence shown here is derived from an EMBL/GenBank/DDBJ whole genome shotgun (WGS) entry which is preliminary data.</text>
</comment>
<evidence type="ECO:0000313" key="2">
    <source>
        <dbReference type="EMBL" id="KAL3800314.1"/>
    </source>
</evidence>
<keyword evidence="1" id="KW-1133">Transmembrane helix</keyword>
<name>A0ABD3QJF8_9STRA</name>